<feature type="region of interest" description="N-terminal hotdog fold" evidence="8">
    <location>
        <begin position="916"/>
        <end position="1048"/>
    </location>
</feature>
<dbReference type="InterPro" id="IPR032821">
    <property type="entry name" value="PKS_assoc"/>
</dbReference>
<dbReference type="InterPro" id="IPR009081">
    <property type="entry name" value="PP-bd_ACP"/>
</dbReference>
<dbReference type="OrthoDB" id="329835at2759"/>
<keyword evidence="5" id="KW-0560">Oxidoreductase</keyword>
<dbReference type="InterPro" id="IPR049552">
    <property type="entry name" value="PKS_DH_N"/>
</dbReference>
<feature type="region of interest" description="C-terminal hotdog fold" evidence="8">
    <location>
        <begin position="1094"/>
        <end position="1252"/>
    </location>
</feature>
<feature type="region of interest" description="Disordered" evidence="9">
    <location>
        <begin position="1482"/>
        <end position="1503"/>
    </location>
</feature>
<dbReference type="PROSITE" id="PS50075">
    <property type="entry name" value="CARRIER"/>
    <property type="match status" value="1"/>
</dbReference>
<dbReference type="InterPro" id="IPR049900">
    <property type="entry name" value="PKS_mFAS_DH"/>
</dbReference>
<dbReference type="Pfam" id="PF23114">
    <property type="entry name" value="NAD-bd_HRPKS_sdrA"/>
    <property type="match status" value="1"/>
</dbReference>
<evidence type="ECO:0000256" key="6">
    <source>
        <dbReference type="ARBA" id="ARBA00023268"/>
    </source>
</evidence>
<dbReference type="HOGENOM" id="CLU_000022_31_0_1"/>
<keyword evidence="6" id="KW-0511">Multifunctional enzyme</keyword>
<dbReference type="Pfam" id="PF00107">
    <property type="entry name" value="ADH_zinc_N"/>
    <property type="match status" value="1"/>
</dbReference>
<dbReference type="SUPFAM" id="SSF55048">
    <property type="entry name" value="Probable ACP-binding domain of malonyl-CoA ACP transacylase"/>
    <property type="match status" value="1"/>
</dbReference>
<dbReference type="Gene3D" id="3.30.70.3290">
    <property type="match status" value="1"/>
</dbReference>
<dbReference type="Pfam" id="PF14765">
    <property type="entry name" value="PS-DH"/>
    <property type="match status" value="1"/>
</dbReference>
<dbReference type="Pfam" id="PF16197">
    <property type="entry name" value="KAsynt_C_assoc"/>
    <property type="match status" value="1"/>
</dbReference>
<dbReference type="Pfam" id="PF23297">
    <property type="entry name" value="ACP_SdgA_C"/>
    <property type="match status" value="1"/>
</dbReference>
<dbReference type="Gene3D" id="1.10.1200.10">
    <property type="entry name" value="ACP-like"/>
    <property type="match status" value="1"/>
</dbReference>
<dbReference type="Gene3D" id="3.10.129.110">
    <property type="entry name" value="Polyketide synthase dehydratase"/>
    <property type="match status" value="1"/>
</dbReference>
<dbReference type="PANTHER" id="PTHR43775:SF13">
    <property type="entry name" value="POLYKETIDE SYNTHASE 1"/>
    <property type="match status" value="1"/>
</dbReference>
<dbReference type="InterPro" id="IPR036736">
    <property type="entry name" value="ACP-like_sf"/>
</dbReference>
<dbReference type="InterPro" id="IPR014043">
    <property type="entry name" value="Acyl_transferase_dom"/>
</dbReference>
<dbReference type="EMBL" id="CP003011">
    <property type="protein sequence ID" value="AEO67427.1"/>
    <property type="molecule type" value="Genomic_DNA"/>
</dbReference>
<dbReference type="InterPro" id="IPR001227">
    <property type="entry name" value="Ac_transferase_dom_sf"/>
</dbReference>
<dbReference type="InterPro" id="IPR057326">
    <property type="entry name" value="KR_dom"/>
</dbReference>
<keyword evidence="7" id="KW-0012">Acyltransferase</keyword>
<evidence type="ECO:0000313" key="14">
    <source>
        <dbReference type="Proteomes" id="UP000008181"/>
    </source>
</evidence>
<dbReference type="GO" id="GO:0016491">
    <property type="term" value="F:oxidoreductase activity"/>
    <property type="evidence" value="ECO:0007669"/>
    <property type="project" value="UniProtKB-KW"/>
</dbReference>
<dbReference type="InterPro" id="IPR020807">
    <property type="entry name" value="PKS_DH"/>
</dbReference>
<dbReference type="PROSITE" id="PS00606">
    <property type="entry name" value="KS3_1"/>
    <property type="match status" value="1"/>
</dbReference>
<dbReference type="SMART" id="SM00829">
    <property type="entry name" value="PKS_ER"/>
    <property type="match status" value="1"/>
</dbReference>
<keyword evidence="1" id="KW-0596">Phosphopantetheine</keyword>
<evidence type="ECO:0000256" key="4">
    <source>
        <dbReference type="ARBA" id="ARBA00022857"/>
    </source>
</evidence>
<proteinExistence type="predicted"/>
<dbReference type="SMART" id="SM00823">
    <property type="entry name" value="PKS_PP"/>
    <property type="match status" value="1"/>
</dbReference>
<dbReference type="InterPro" id="IPR018201">
    <property type="entry name" value="Ketoacyl_synth_AS"/>
</dbReference>
<dbReference type="InterPro" id="IPR049551">
    <property type="entry name" value="PKS_DH_C"/>
</dbReference>
<dbReference type="PROSITE" id="PS52019">
    <property type="entry name" value="PKS_MFAS_DH"/>
    <property type="match status" value="1"/>
</dbReference>
<dbReference type="PROSITE" id="PS52004">
    <property type="entry name" value="KS3_2"/>
    <property type="match status" value="1"/>
</dbReference>
<dbReference type="SMART" id="SM00825">
    <property type="entry name" value="PKS_KS"/>
    <property type="match status" value="1"/>
</dbReference>
<dbReference type="InterPro" id="IPR006162">
    <property type="entry name" value="Ppantetheine_attach_site"/>
</dbReference>
<dbReference type="SUPFAM" id="SSF50129">
    <property type="entry name" value="GroES-like"/>
    <property type="match status" value="1"/>
</dbReference>
<evidence type="ECO:0000259" key="10">
    <source>
        <dbReference type="PROSITE" id="PS50075"/>
    </source>
</evidence>
<dbReference type="Gene3D" id="3.90.180.10">
    <property type="entry name" value="Medium-chain alcohol dehydrogenases, catalytic domain"/>
    <property type="match status" value="1"/>
</dbReference>
<dbReference type="InterPro" id="IPR020843">
    <property type="entry name" value="ER"/>
</dbReference>
<dbReference type="SMART" id="SM00822">
    <property type="entry name" value="PKS_KR"/>
    <property type="match status" value="1"/>
</dbReference>
<dbReference type="InterPro" id="IPR016039">
    <property type="entry name" value="Thiolase-like"/>
</dbReference>
<dbReference type="InterPro" id="IPR036291">
    <property type="entry name" value="NAD(P)-bd_dom_sf"/>
</dbReference>
<dbReference type="SMART" id="SM00826">
    <property type="entry name" value="PKS_DH"/>
    <property type="match status" value="1"/>
</dbReference>
<dbReference type="InterPro" id="IPR016035">
    <property type="entry name" value="Acyl_Trfase/lysoPLipase"/>
</dbReference>
<feature type="domain" description="PKS/mFAS DH" evidence="12">
    <location>
        <begin position="916"/>
        <end position="1252"/>
    </location>
</feature>
<evidence type="ECO:0000256" key="3">
    <source>
        <dbReference type="ARBA" id="ARBA00022679"/>
    </source>
</evidence>
<protein>
    <submittedName>
        <fullName evidence="13">Polyketide synthase</fullName>
    </submittedName>
</protein>
<dbReference type="GO" id="GO:0031177">
    <property type="term" value="F:phosphopantetheine binding"/>
    <property type="evidence" value="ECO:0007669"/>
    <property type="project" value="InterPro"/>
</dbReference>
<dbReference type="GO" id="GO:0006633">
    <property type="term" value="P:fatty acid biosynthetic process"/>
    <property type="evidence" value="ECO:0007669"/>
    <property type="project" value="InterPro"/>
</dbReference>
<gene>
    <name evidence="13" type="ORF">THITE_132390</name>
</gene>
<evidence type="ECO:0000256" key="9">
    <source>
        <dbReference type="SAM" id="MobiDB-lite"/>
    </source>
</evidence>
<evidence type="ECO:0000256" key="7">
    <source>
        <dbReference type="ARBA" id="ARBA00023315"/>
    </source>
</evidence>
<evidence type="ECO:0000259" key="11">
    <source>
        <dbReference type="PROSITE" id="PS52004"/>
    </source>
</evidence>
<evidence type="ECO:0000256" key="1">
    <source>
        <dbReference type="ARBA" id="ARBA00022450"/>
    </source>
</evidence>
<evidence type="ECO:0000256" key="5">
    <source>
        <dbReference type="ARBA" id="ARBA00023002"/>
    </source>
</evidence>
<dbReference type="SUPFAM" id="SSF51735">
    <property type="entry name" value="NAD(P)-binding Rossmann-fold domains"/>
    <property type="match status" value="2"/>
</dbReference>
<dbReference type="InterPro" id="IPR042104">
    <property type="entry name" value="PKS_dehydratase_sf"/>
</dbReference>
<evidence type="ECO:0000256" key="2">
    <source>
        <dbReference type="ARBA" id="ARBA00022553"/>
    </source>
</evidence>
<dbReference type="Pfam" id="PF08659">
    <property type="entry name" value="KR"/>
    <property type="match status" value="1"/>
</dbReference>
<sequence length="2274" mass="248790">MGSHKRRLAAIIGIGSRLPGDISTLSDLYQMLSRKRTGWSEVPADRFNAGAYHHPNPDRKGCFNSQGGYFISGDVSEFDAGFFDITKKEVESMDPAMRLLLECVYEALENGGVPKESISGKKVGVFVGANYSEHRTSNLRDLDHIPTFDATGNQGAFLAGRVSYYFNLRGPAVAVDTACSSSLHALHLAVQSIHAGESDLAIVAASHLLTDPDIWVSMGKLHLFSDAGKTYAFDHRAKSGYARGEGAACLILKPLASAEADNDYIYAVITHTGLSHNGRTVGIAAPSPEEQERLLRKVFAEARIDPREIGFFEAHGTGTKKGDPIEARAIYRAVSHLFDPEDPLHIGSVKPNVGHLECASGLVSVIKAALILSYRFILPNADFERANESIPLSQWNMKVATAQRPWPPKRKYVCVNNFGFSGSNSMAVLSAAPKPKGYEVSEKSRESPLRLYVLSAADETALRNTISRLSVWIERHAELYQSTLPKNLAYTLCQRRSHLPWRVAVVADMCGGVAAALNSRDTTMARAPSDPPRLAFVYTGQGAQWWAMGRELLRTHPVFLDSILRADEALWPIADFSIYTELTRDREESRVGLAHISQPLCTAVQLALTDLLHSFGIQPIAVTGHSSGEIAAAYAAGALGFKAAISAAFYRGRMITELKARHPTLRGSMMAVGAGASDLAPVLATVTDACVVVACENSPSSCTLSGDEAALDRVAVIMQQRGIFYRKLFVDVAYHSPHIQLIAESYLRRVGHIHPLIERGAAPVQFFSSLYGRRVAFKELGARYWVDNLTQAVRFSTALQGLCIEHKPDILIEVGPHAALQGPIKQILQAMGIAGKTTYLPTLIRDQDATRTCLETAGQLFVRGHPLNFYEVNHHHEENESPQLIPSPYTYPWTRQKYWYESRVSRLHRLKPFARHDLLGTMADWSSDLEPTWRNVFTTADLPWLRWCRVQSRMVFPAGGFVSMVIEAATQMAALKGTHAAQFDIWNLKIAENLFVDDDREYELVLTTRSSSWPNTDGSYDFHISSHECSRGWMSHCTGTLVAAPRRTPCAKAAVARAAQATSARARRRMLFRSAAMRAHKIYVSPGDWRGPHAVPFRATLAGVYQRLVAAGMVYPFSFQSFVAVEVDESEASGQLLVQDGAPEMPMSHEARYELRPSVVEAMFQLPVFSYQLDAWGKTTVPYLPSFIRHMTVHSSLAKAFRAGESAAARATPEPEPGSFMVELWKATDTTDPAAICMSGLKFAALEPSRPEIPMPRELCYKASWSYLVDCIPDGTAELCHNPSRRIVLVVRDMLQAKDPLVVALSSLLKSKTGVAPKVRHLGEILVWSPFFFIVLSEVWTPVLASMGEEIFYRVKALLSQAPGLLWVTKGATRFPTCPKASLASGLLRTVRSERCIVAATLDLDPDSWLDAAAQAALIWEAFATSVLSEGPGPTEMEFAEADGTLTVPRIVPDKQANVEVQRNLGESAPYWQNFHQPGRPLSLAPQRGGSGSSGGNEEVYFEDAPKTPLGEDEVEIAVTACTLSAEDVAAGNTGRVTRGCCGRVTRVGRSAIMYWPGDRVLALVEGRFSSRVRAKLGNFICLPRWITREQAASIPDAVIPAIYALEHLIDIHPKERVLIDMSGPIGLAAIQVTRARGAIPLVLIRNKEQARAAQRAGVPDHRILDARSAYLRKHVHAATRGRGADAALVLAGPNTAVAVKCLADFGRLVEIRRGSHPRTRVELGSVNAAFASVDMYDLATQQPESMQRTLMATIENMRFGLLDPLPAKKVVPVSKLARGLRLVRKGAVEPVVVRVDGRGRVKAVHRRPKSVFRSDATHIVVGGTGGLGRSVAKYMMENGARHIVLVSRSGLHSGVVEALKPETERYRAMLTVMKCDVADMRQVTEFVEDCRRHLPPICGVVHAAMVLRDTLLDNLTYDDYRRVIRPKVDGAWNMHMALEARYVPLEYFVVFSSTAGIIGSRGQGAYAAANAFLDALIQHRVRIGLPGAALDLTAVTNAGYLAENKGRQESVFRNFGHETISEREVLALLSAAVRGVGGPQYLTGLKLRPACDGDWPYYAAHDRRFDMLKAASLAQAKDGSEAFNAPMPTGQAFQEAGSEEEATSVAAQGLIKKLSDVLSISPDDLDVARDITAFGLDSLTAIEIRNWVSKEYRVTLEIMQLLSSGTLMDLAASIIGPLVGWPVALGGNFGGGRAAIKQNETLCKVGPGGRPLATAGLGPANFIFVLFLTHGTYLRYQGTALESRERSWDREQASRDMLLAYMHAMHAAAPRAA</sequence>
<dbReference type="InterPro" id="IPR014030">
    <property type="entry name" value="Ketoacyl_synth_N"/>
</dbReference>
<dbReference type="GO" id="GO:0004312">
    <property type="term" value="F:fatty acid synthase activity"/>
    <property type="evidence" value="ECO:0007669"/>
    <property type="project" value="TreeGrafter"/>
</dbReference>
<dbReference type="SMART" id="SM00827">
    <property type="entry name" value="PKS_AT"/>
    <property type="match status" value="1"/>
</dbReference>
<dbReference type="eggNOG" id="KOG1202">
    <property type="taxonomic scope" value="Eukaryota"/>
</dbReference>
<evidence type="ECO:0000259" key="12">
    <source>
        <dbReference type="PROSITE" id="PS52019"/>
    </source>
</evidence>
<dbReference type="InterPro" id="IPR013149">
    <property type="entry name" value="ADH-like_C"/>
</dbReference>
<keyword evidence="4" id="KW-0521">NADP</keyword>
<dbReference type="SUPFAM" id="SSF52151">
    <property type="entry name" value="FabD/lysophospholipase-like"/>
    <property type="match status" value="1"/>
</dbReference>
<dbReference type="InterPro" id="IPR050091">
    <property type="entry name" value="PKS_NRPS_Biosynth_Enz"/>
</dbReference>
<dbReference type="Proteomes" id="UP000008181">
    <property type="component" value="Chromosome 3"/>
</dbReference>
<dbReference type="InterPro" id="IPR020841">
    <property type="entry name" value="PKS_Beta-ketoAc_synthase_dom"/>
</dbReference>
<dbReference type="GeneID" id="11515924"/>
<feature type="domain" description="Carrier" evidence="10">
    <location>
        <begin position="2102"/>
        <end position="2179"/>
    </location>
</feature>
<evidence type="ECO:0000256" key="8">
    <source>
        <dbReference type="PROSITE-ProRule" id="PRU01363"/>
    </source>
</evidence>
<dbReference type="InterPro" id="IPR011032">
    <property type="entry name" value="GroES-like_sf"/>
</dbReference>
<dbReference type="Pfam" id="PF21089">
    <property type="entry name" value="PKS_DH_N"/>
    <property type="match status" value="1"/>
</dbReference>
<dbReference type="Pfam" id="PF00698">
    <property type="entry name" value="Acyl_transf_1"/>
    <property type="match status" value="1"/>
</dbReference>
<dbReference type="InterPro" id="IPR056501">
    <property type="entry name" value="NAD-bd_HRPKS_sdrA"/>
</dbReference>
<dbReference type="Pfam" id="PF00109">
    <property type="entry name" value="ketoacyl-synt"/>
    <property type="match status" value="1"/>
</dbReference>
<dbReference type="SUPFAM" id="SSF53901">
    <property type="entry name" value="Thiolase-like"/>
    <property type="match status" value="1"/>
</dbReference>
<feature type="domain" description="Ketosynthase family 3 (KS3)" evidence="11">
    <location>
        <begin position="6"/>
        <end position="431"/>
    </location>
</feature>
<comment type="caution">
    <text evidence="8">Lacks conserved residue(s) required for the propagation of feature annotation.</text>
</comment>
<dbReference type="Gene3D" id="3.40.47.10">
    <property type="match status" value="1"/>
</dbReference>
<keyword evidence="2" id="KW-0597">Phosphoprotein</keyword>
<dbReference type="InterPro" id="IPR014031">
    <property type="entry name" value="Ketoacyl_synth_C"/>
</dbReference>
<dbReference type="PROSITE" id="PS00012">
    <property type="entry name" value="PHOSPHOPANTETHEINE"/>
    <property type="match status" value="1"/>
</dbReference>
<dbReference type="Gene3D" id="3.40.50.720">
    <property type="entry name" value="NAD(P)-binding Rossmann-like Domain"/>
    <property type="match status" value="3"/>
</dbReference>
<dbReference type="Pfam" id="PF02801">
    <property type="entry name" value="Ketoacyl-synt_C"/>
    <property type="match status" value="1"/>
</dbReference>
<dbReference type="GO" id="GO:0030639">
    <property type="term" value="P:polyketide biosynthetic process"/>
    <property type="evidence" value="ECO:0007669"/>
    <property type="project" value="UniProtKB-ARBA"/>
</dbReference>
<dbReference type="RefSeq" id="XP_003653763.1">
    <property type="nucleotide sequence ID" value="XM_003653715.1"/>
</dbReference>
<evidence type="ECO:0000313" key="13">
    <source>
        <dbReference type="EMBL" id="AEO67427.1"/>
    </source>
</evidence>
<reference evidence="13 14" key="1">
    <citation type="journal article" date="2011" name="Nat. Biotechnol.">
        <title>Comparative genomic analysis of the thermophilic biomass-degrading fungi Myceliophthora thermophila and Thielavia terrestris.</title>
        <authorList>
            <person name="Berka R.M."/>
            <person name="Grigoriev I.V."/>
            <person name="Otillar R."/>
            <person name="Salamov A."/>
            <person name="Grimwood J."/>
            <person name="Reid I."/>
            <person name="Ishmael N."/>
            <person name="John T."/>
            <person name="Darmond C."/>
            <person name="Moisan M.-C."/>
            <person name="Henrissat B."/>
            <person name="Coutinho P.M."/>
            <person name="Lombard V."/>
            <person name="Natvig D.O."/>
            <person name="Lindquist E."/>
            <person name="Schmutz J."/>
            <person name="Lucas S."/>
            <person name="Harris P."/>
            <person name="Powlowski J."/>
            <person name="Bellemare A."/>
            <person name="Taylor D."/>
            <person name="Butler G."/>
            <person name="de Vries R.P."/>
            <person name="Allijn I.E."/>
            <person name="van den Brink J."/>
            <person name="Ushinsky S."/>
            <person name="Storms R."/>
            <person name="Powell A.J."/>
            <person name="Paulsen I.T."/>
            <person name="Elbourne L.D.H."/>
            <person name="Baker S.E."/>
            <person name="Magnuson J."/>
            <person name="LaBoissiere S."/>
            <person name="Clutterbuck A.J."/>
            <person name="Martinez D."/>
            <person name="Wogulis M."/>
            <person name="de Leon A.L."/>
            <person name="Rey M.W."/>
            <person name="Tsang A."/>
        </authorList>
    </citation>
    <scope>NUCLEOTIDE SEQUENCE [LARGE SCALE GENOMIC DNA]</scope>
    <source>
        <strain evidence="14">ATCC 38088 / NRRL 8126</strain>
    </source>
</reference>
<dbReference type="InterPro" id="IPR013968">
    <property type="entry name" value="PKS_KR"/>
</dbReference>
<dbReference type="GO" id="GO:0004315">
    <property type="term" value="F:3-oxoacyl-[acyl-carrier-protein] synthase activity"/>
    <property type="evidence" value="ECO:0007669"/>
    <property type="project" value="InterPro"/>
</dbReference>
<dbReference type="PANTHER" id="PTHR43775">
    <property type="entry name" value="FATTY ACID SYNTHASE"/>
    <property type="match status" value="1"/>
</dbReference>
<dbReference type="CDD" id="cd05195">
    <property type="entry name" value="enoyl_red"/>
    <property type="match status" value="1"/>
</dbReference>
<dbReference type="InterPro" id="IPR020806">
    <property type="entry name" value="PKS_PP-bd"/>
</dbReference>
<dbReference type="InterPro" id="IPR016036">
    <property type="entry name" value="Malonyl_transacylase_ACP-bd"/>
</dbReference>
<organism evidence="13 14">
    <name type="scientific">Thermothielavioides terrestris (strain ATCC 38088 / NRRL 8126)</name>
    <name type="common">Thielavia terrestris</name>
    <dbReference type="NCBI Taxonomy" id="578455"/>
    <lineage>
        <taxon>Eukaryota</taxon>
        <taxon>Fungi</taxon>
        <taxon>Dikarya</taxon>
        <taxon>Ascomycota</taxon>
        <taxon>Pezizomycotina</taxon>
        <taxon>Sordariomycetes</taxon>
        <taxon>Sordariomycetidae</taxon>
        <taxon>Sordariales</taxon>
        <taxon>Chaetomiaceae</taxon>
        <taxon>Thermothielavioides</taxon>
        <taxon>Thermothielavioides terrestris</taxon>
    </lineage>
</organism>
<keyword evidence="14" id="KW-1185">Reference proteome</keyword>
<dbReference type="KEGG" id="ttt:THITE_132390"/>
<accession>G2R8L2</accession>
<keyword evidence="3" id="KW-0808">Transferase</keyword>
<dbReference type="CDD" id="cd00833">
    <property type="entry name" value="PKS"/>
    <property type="match status" value="1"/>
</dbReference>
<name>G2R8L2_THETT</name>
<dbReference type="Gene3D" id="3.40.366.10">
    <property type="entry name" value="Malonyl-Coenzyme A Acyl Carrier Protein, domain 2"/>
    <property type="match status" value="1"/>
</dbReference>
<dbReference type="SUPFAM" id="SSF47336">
    <property type="entry name" value="ACP-like"/>
    <property type="match status" value="1"/>
</dbReference>